<name>A0A8T4ILB1_9ACTN</name>
<evidence type="ECO:0000313" key="3">
    <source>
        <dbReference type="Proteomes" id="UP000675554"/>
    </source>
</evidence>
<reference evidence="2" key="1">
    <citation type="submission" date="2021-04" db="EMBL/GenBank/DDBJ databases">
        <title>Sequencing of actinobacteria type strains.</title>
        <authorList>
            <person name="Nguyen G.-S."/>
            <person name="Wentzel A."/>
        </authorList>
    </citation>
    <scope>NUCLEOTIDE SEQUENCE</scope>
    <source>
        <strain evidence="2">DSM 42095</strain>
    </source>
</reference>
<dbReference type="AlphaFoldDB" id="A0A8T4ILB1"/>
<comment type="caution">
    <text evidence="2">The sequence shown here is derived from an EMBL/GenBank/DDBJ whole genome shotgun (WGS) entry which is preliminary data.</text>
</comment>
<keyword evidence="3" id="KW-1185">Reference proteome</keyword>
<accession>A0A8T4ILB1</accession>
<dbReference type="EMBL" id="JAGSMN010000123">
    <property type="protein sequence ID" value="MBR7672668.1"/>
    <property type="molecule type" value="Genomic_DNA"/>
</dbReference>
<sequence length="246" mass="25022">MSSAARAARTARTARPSRVSRGVLAALAALTLGAVGSVGAASTAAATTVEAGDGDGRFASCPTRSELPAGADPAQWRCEVVVATGHLRLGSVEVPISEPMTVTHAEGRIDGEFHQVFGGLEAAALRVPGTPLSVTPGYGGSFDFLSDEERMGELGMVFGLSGPGLPRTCSIGSGAEPVGLVLQAVGEPAPGEMPGIEDQRFALPGTSGCGPSGRVLDRLLELPSPSGQNSIHLDGTRFIRAYTELS</sequence>
<feature type="signal peptide" evidence="1">
    <location>
        <begin position="1"/>
        <end position="40"/>
    </location>
</feature>
<evidence type="ECO:0000256" key="1">
    <source>
        <dbReference type="SAM" id="SignalP"/>
    </source>
</evidence>
<organism evidence="2 3">
    <name type="scientific">Streptomyces daliensis</name>
    <dbReference type="NCBI Taxonomy" id="299421"/>
    <lineage>
        <taxon>Bacteria</taxon>
        <taxon>Bacillati</taxon>
        <taxon>Actinomycetota</taxon>
        <taxon>Actinomycetes</taxon>
        <taxon>Kitasatosporales</taxon>
        <taxon>Streptomycetaceae</taxon>
        <taxon>Streptomyces</taxon>
    </lineage>
</organism>
<proteinExistence type="predicted"/>
<feature type="chain" id="PRO_5035713382" description="Secreted protein" evidence="1">
    <location>
        <begin position="41"/>
        <end position="246"/>
    </location>
</feature>
<protein>
    <recommendedName>
        <fullName evidence="4">Secreted protein</fullName>
    </recommendedName>
</protein>
<dbReference type="Proteomes" id="UP000675554">
    <property type="component" value="Unassembled WGS sequence"/>
</dbReference>
<keyword evidence="1" id="KW-0732">Signal</keyword>
<evidence type="ECO:0000313" key="2">
    <source>
        <dbReference type="EMBL" id="MBR7672668.1"/>
    </source>
</evidence>
<evidence type="ECO:0008006" key="4">
    <source>
        <dbReference type="Google" id="ProtNLM"/>
    </source>
</evidence>
<gene>
    <name evidence="2" type="ORF">KDA82_06445</name>
</gene>